<accession>A0A948TG90</accession>
<name>A0A948TG90_9GAMM</name>
<protein>
    <submittedName>
        <fullName evidence="3">Uncharacterized protein</fullName>
    </submittedName>
</protein>
<dbReference type="Proteomes" id="UP000733611">
    <property type="component" value="Unassembled WGS sequence"/>
</dbReference>
<keyword evidence="2" id="KW-1133">Transmembrane helix</keyword>
<reference evidence="3" key="1">
    <citation type="journal article" date="2021" name="PeerJ">
        <title>Extensive microbial diversity within the chicken gut microbiome revealed by metagenomics and culture.</title>
        <authorList>
            <person name="Gilroy R."/>
            <person name="Ravi A."/>
            <person name="Getino M."/>
            <person name="Pursley I."/>
            <person name="Horton D.L."/>
            <person name="Alikhan N.F."/>
            <person name="Baker D."/>
            <person name="Gharbi K."/>
            <person name="Hall N."/>
            <person name="Watson M."/>
            <person name="Adriaenssens E.M."/>
            <person name="Foster-Nyarko E."/>
            <person name="Jarju S."/>
            <person name="Secka A."/>
            <person name="Antonio M."/>
            <person name="Oren A."/>
            <person name="Chaudhuri R.R."/>
            <person name="La Ragione R."/>
            <person name="Hildebrand F."/>
            <person name="Pallen M.J."/>
        </authorList>
    </citation>
    <scope>NUCLEOTIDE SEQUENCE</scope>
    <source>
        <strain evidence="3">378</strain>
    </source>
</reference>
<evidence type="ECO:0000256" key="2">
    <source>
        <dbReference type="SAM" id="Phobius"/>
    </source>
</evidence>
<gene>
    <name evidence="3" type="ORF">H9847_05350</name>
</gene>
<proteinExistence type="predicted"/>
<evidence type="ECO:0000313" key="4">
    <source>
        <dbReference type="Proteomes" id="UP000733611"/>
    </source>
</evidence>
<feature type="coiled-coil region" evidence="1">
    <location>
        <begin position="53"/>
        <end position="83"/>
    </location>
</feature>
<feature type="transmembrane region" description="Helical" evidence="2">
    <location>
        <begin position="6"/>
        <end position="25"/>
    </location>
</feature>
<keyword evidence="1" id="KW-0175">Coiled coil</keyword>
<sequence>MVFDRNLLIGFAAGVVVGLVGYKFVSSHKEQIESKLQGLGVGANSSDGAACEDTSSELTLEDLEAQKERLEDLIAEQQQKQNGAQG</sequence>
<comment type="caution">
    <text evidence="3">The sequence shown here is derived from an EMBL/GenBank/DDBJ whole genome shotgun (WGS) entry which is preliminary data.</text>
</comment>
<keyword evidence="2" id="KW-0812">Transmembrane</keyword>
<evidence type="ECO:0000313" key="3">
    <source>
        <dbReference type="EMBL" id="MBU3844280.1"/>
    </source>
</evidence>
<reference evidence="3" key="2">
    <citation type="submission" date="2021-04" db="EMBL/GenBank/DDBJ databases">
        <authorList>
            <person name="Gilroy R."/>
        </authorList>
    </citation>
    <scope>NUCLEOTIDE SEQUENCE</scope>
    <source>
        <strain evidence="3">378</strain>
    </source>
</reference>
<evidence type="ECO:0000256" key="1">
    <source>
        <dbReference type="SAM" id="Coils"/>
    </source>
</evidence>
<dbReference type="EMBL" id="JAHLFE010000106">
    <property type="protein sequence ID" value="MBU3844280.1"/>
    <property type="molecule type" value="Genomic_DNA"/>
</dbReference>
<organism evidence="3 4">
    <name type="scientific">Candidatus Anaerobiospirillum pullicola</name>
    <dbReference type="NCBI Taxonomy" id="2838451"/>
    <lineage>
        <taxon>Bacteria</taxon>
        <taxon>Pseudomonadati</taxon>
        <taxon>Pseudomonadota</taxon>
        <taxon>Gammaproteobacteria</taxon>
        <taxon>Aeromonadales</taxon>
        <taxon>Succinivibrionaceae</taxon>
        <taxon>Anaerobiospirillum</taxon>
    </lineage>
</organism>
<keyword evidence="2" id="KW-0472">Membrane</keyword>
<dbReference type="AlphaFoldDB" id="A0A948TG90"/>